<dbReference type="OrthoDB" id="2802215at2759"/>
<gene>
    <name evidence="3" type="ORF">SERLADRAFT_442351</name>
</gene>
<feature type="compositionally biased region" description="Pro residues" evidence="1">
    <location>
        <begin position="144"/>
        <end position="155"/>
    </location>
</feature>
<organism>
    <name type="scientific">Serpula lacrymans var. lacrymans (strain S7.9)</name>
    <name type="common">Dry rot fungus</name>
    <dbReference type="NCBI Taxonomy" id="578457"/>
    <lineage>
        <taxon>Eukaryota</taxon>
        <taxon>Fungi</taxon>
        <taxon>Dikarya</taxon>
        <taxon>Basidiomycota</taxon>
        <taxon>Agaricomycotina</taxon>
        <taxon>Agaricomycetes</taxon>
        <taxon>Agaricomycetidae</taxon>
        <taxon>Boletales</taxon>
        <taxon>Coniophorineae</taxon>
        <taxon>Serpulaceae</taxon>
        <taxon>Serpula</taxon>
    </lineage>
</organism>
<dbReference type="RefSeq" id="XP_007322957.1">
    <property type="nucleotide sequence ID" value="XM_007322895.1"/>
</dbReference>
<dbReference type="Proteomes" id="UP000008064">
    <property type="component" value="Unassembled WGS sequence"/>
</dbReference>
<dbReference type="HOGENOM" id="CLU_103879_0_0_1"/>
<reference evidence="3" key="1">
    <citation type="submission" date="2011-04" db="EMBL/GenBank/DDBJ databases">
        <title>Evolution of plant cell wall degrading machinery underlies the functional diversity of forest fungi.</title>
        <authorList>
            <consortium name="US DOE Joint Genome Institute (JGI-PGF)"/>
            <person name="Eastwood D.C."/>
            <person name="Floudas D."/>
            <person name="Binder M."/>
            <person name="Majcherczyk A."/>
            <person name="Schneider P."/>
            <person name="Aerts A."/>
            <person name="Asiegbu F.O."/>
            <person name="Baker S.E."/>
            <person name="Barry K."/>
            <person name="Bendiksby M."/>
            <person name="Blumentritt M."/>
            <person name="Coutinho P.M."/>
            <person name="Cullen D."/>
            <person name="Cullen D."/>
            <person name="Gathman A."/>
            <person name="Goodell B."/>
            <person name="Henrissat B."/>
            <person name="Ihrmark K."/>
            <person name="Kauserud H."/>
            <person name="Kohler A."/>
            <person name="LaButti K."/>
            <person name="Lapidus A."/>
            <person name="Lavin J.L."/>
            <person name="Lee Y.-H."/>
            <person name="Lindquist E."/>
            <person name="Lilly W."/>
            <person name="Lucas S."/>
            <person name="Morin E."/>
            <person name="Murat C."/>
            <person name="Oguiza J.A."/>
            <person name="Park J."/>
            <person name="Pisabarro A.G."/>
            <person name="Riley R."/>
            <person name="Rosling A."/>
            <person name="Salamov A."/>
            <person name="Schmidt O."/>
            <person name="Schmutz J."/>
            <person name="Skrede I."/>
            <person name="Stenlid J."/>
            <person name="Wiebenga A."/>
            <person name="Xie X."/>
            <person name="Kues U."/>
            <person name="Hibbett D.S."/>
            <person name="Hoffmeister D."/>
            <person name="Hogberg N."/>
            <person name="Martin F."/>
            <person name="Grigoriev I.V."/>
            <person name="Watkinson S.C."/>
        </authorList>
    </citation>
    <scope>NUCLEOTIDE SEQUENCE</scope>
    <source>
        <strain evidence="3">S7.9</strain>
    </source>
</reference>
<dbReference type="KEGG" id="sla:SERLADRAFT_442351"/>
<protein>
    <recommendedName>
        <fullName evidence="2">Retroviral polymerase SH3-like domain-containing protein</fullName>
    </recommendedName>
</protein>
<accession>F8P983</accession>
<dbReference type="AlphaFoldDB" id="F8P983"/>
<proteinExistence type="predicted"/>
<dbReference type="Pfam" id="PF25597">
    <property type="entry name" value="SH3_retrovirus"/>
    <property type="match status" value="1"/>
</dbReference>
<evidence type="ECO:0000259" key="2">
    <source>
        <dbReference type="Pfam" id="PF25597"/>
    </source>
</evidence>
<dbReference type="InterPro" id="IPR057670">
    <property type="entry name" value="SH3_retrovirus"/>
</dbReference>
<feature type="domain" description="Retroviral polymerase SH3-like" evidence="2">
    <location>
        <begin position="22"/>
        <end position="79"/>
    </location>
</feature>
<dbReference type="EMBL" id="GL945441">
    <property type="protein sequence ID" value="EGO20212.1"/>
    <property type="molecule type" value="Genomic_DNA"/>
</dbReference>
<evidence type="ECO:0000256" key="1">
    <source>
        <dbReference type="SAM" id="MobiDB-lite"/>
    </source>
</evidence>
<name>F8P983_SERL9</name>
<feature type="region of interest" description="Disordered" evidence="1">
    <location>
        <begin position="116"/>
        <end position="160"/>
    </location>
</feature>
<feature type="region of interest" description="Disordered" evidence="1">
    <location>
        <begin position="73"/>
        <end position="102"/>
    </location>
</feature>
<sequence length="246" mass="27189">MTPHKAAHNVEPDLSTLKEWGCQVWVHYSGGSKLDARARTGQWMGFDAESKGHRIFWPDKRTVSVEQSVIFAPVSDSPGSNNDQTPFRLEGENDPITLQAPKGSQIIDLYDAEDAPKEDAPYAPPEVQQIPPNPPNLDHLDNRPQPPPLPQPPAPRRSTQIRQPAQYVCDLLQGKGSVSGLDDGPILPRGIQLNINDADGSNEEEQNNEALRDLAQNVAMVACMADLDGIEPRTVEEAQRRPDWDK</sequence>
<dbReference type="GeneID" id="18815709"/>
<evidence type="ECO:0000313" key="3">
    <source>
        <dbReference type="EMBL" id="EGO20212.1"/>
    </source>
</evidence>